<keyword evidence="1" id="KW-0326">Glycosidase</keyword>
<name>A0A1L5FAN3_CLOKL</name>
<dbReference type="Pfam" id="PF12733">
    <property type="entry name" value="Cadherin-like"/>
    <property type="match status" value="3"/>
</dbReference>
<evidence type="ECO:0000313" key="4">
    <source>
        <dbReference type="Proteomes" id="UP000184604"/>
    </source>
</evidence>
<feature type="domain" description="F5/8 type C" evidence="2">
    <location>
        <begin position="1"/>
        <end position="142"/>
    </location>
</feature>
<evidence type="ECO:0000313" key="3">
    <source>
        <dbReference type="EMBL" id="APM40081.1"/>
    </source>
</evidence>
<dbReference type="InterPro" id="IPR008979">
    <property type="entry name" value="Galactose-bd-like_sf"/>
</dbReference>
<dbReference type="AlphaFoldDB" id="A0A1L5FAN3"/>
<keyword evidence="1" id="KW-0378">Hydrolase</keyword>
<dbReference type="OrthoDB" id="1804544at2"/>
<proteinExistence type="predicted"/>
<dbReference type="Pfam" id="PF22633">
    <property type="entry name" value="F5_F8_type_C_2"/>
    <property type="match status" value="1"/>
</dbReference>
<evidence type="ECO:0000259" key="2">
    <source>
        <dbReference type="PROSITE" id="PS50022"/>
    </source>
</evidence>
<reference evidence="3 4" key="1">
    <citation type="submission" date="2016-12" db="EMBL/GenBank/DDBJ databases">
        <title>Complete genome sequence of Clostridium kluyveri JZZ isolated from the pit mud of a Chinese flavor liquor-making factory.</title>
        <authorList>
            <person name="Wang Y."/>
        </authorList>
    </citation>
    <scope>NUCLEOTIDE SEQUENCE [LARGE SCALE GENOMIC DNA]</scope>
    <source>
        <strain evidence="3 4">JZZ</strain>
    </source>
</reference>
<evidence type="ECO:0000256" key="1">
    <source>
        <dbReference type="ARBA" id="ARBA00023295"/>
    </source>
</evidence>
<dbReference type="EMBL" id="CP018335">
    <property type="protein sequence ID" value="APM40081.1"/>
    <property type="molecule type" value="Genomic_DNA"/>
</dbReference>
<dbReference type="Proteomes" id="UP000184604">
    <property type="component" value="Chromosome"/>
</dbReference>
<dbReference type="PROSITE" id="PS50022">
    <property type="entry name" value="FA58C_3"/>
    <property type="match status" value="1"/>
</dbReference>
<gene>
    <name evidence="3" type="ORF">BS101_15705</name>
</gene>
<sequence length="445" mass="47247">MGTKTNLALNRPATASSFVMPYAAANAVNGTLVPISRWLCNTLPGWMCVDLGANYWINRWVVRHMSTAGWASSDYNMTDFKLQGSTDNNIWRDLDSIAGNLSIITDRTINPVYCRYVRVYVTKGLKCNPQLASVMEFEVYPAPSSPYLTGITLSSGTLSPTPFAGKTTFEYAASVGYDVAYVTLTPIAEDVNATIEVNNTVVKNNTASAPISLVVGSNTIIVQVTGSDGAAQQMYTVTVVRQAPDAYLTALILATTGNVSVPYTPTPFDKNTLTYSASVGYDVDKIVVTPTTNISGAAITVNGVGLTGGSATVDLAVGSNAIPVVVTNSTATKTYTITVMRTPNLYLTKVDSSYSGRGYTSSGTVSMDHTNLSYTTNTSTKATQVIITPYAEDAAVIINVNGQNVMSGNQSTAISLSNTSNQVTIKVSYSGMSDSRDYVLTIVKS</sequence>
<accession>A0A1L5FAN3</accession>
<dbReference type="RefSeq" id="WP_073539692.1">
    <property type="nucleotide sequence ID" value="NZ_CP018335.1"/>
</dbReference>
<protein>
    <recommendedName>
        <fullName evidence="2">F5/8 type C domain-containing protein</fullName>
    </recommendedName>
</protein>
<dbReference type="InterPro" id="IPR025883">
    <property type="entry name" value="Cadherin-like_domain"/>
</dbReference>
<dbReference type="InterPro" id="IPR000421">
    <property type="entry name" value="FA58C"/>
</dbReference>
<dbReference type="Gene3D" id="2.60.120.260">
    <property type="entry name" value="Galactose-binding domain-like"/>
    <property type="match status" value="1"/>
</dbReference>
<dbReference type="SUPFAM" id="SSF49785">
    <property type="entry name" value="Galactose-binding domain-like"/>
    <property type="match status" value="1"/>
</dbReference>
<dbReference type="GO" id="GO:0016798">
    <property type="term" value="F:hydrolase activity, acting on glycosyl bonds"/>
    <property type="evidence" value="ECO:0007669"/>
    <property type="project" value="UniProtKB-KW"/>
</dbReference>
<organism evidence="3 4">
    <name type="scientific">Clostridium kluyveri</name>
    <dbReference type="NCBI Taxonomy" id="1534"/>
    <lineage>
        <taxon>Bacteria</taxon>
        <taxon>Bacillati</taxon>
        <taxon>Bacillota</taxon>
        <taxon>Clostridia</taxon>
        <taxon>Eubacteriales</taxon>
        <taxon>Clostridiaceae</taxon>
        <taxon>Clostridium</taxon>
    </lineage>
</organism>